<protein>
    <submittedName>
        <fullName evidence="1">Uncharacterized protein</fullName>
    </submittedName>
</protein>
<sequence length="336" mass="37536">MVPPPSWPGQVCIAAWGCSLNCSALQLCLGDATSTEQPGFPQSHPEVFPMAAQPLADIRHAKRDADAKSEKAVLLRTYLHITFEQNSVLGSSFDNNIHLETPEACLIHPTCQQFLRDNKGERGYNDSSVPLRVQSEKIASRASVQGNHKRRSNYSELAPHSHGIPDLWLKPHPQLPRALSSIACSWSDTQWSTESHLHQQQKPLWLLALGSQQVTEVQAQTTTSGTLQFPLRTTDVQIMHTPSFSNVKVAVPVSPCESHPNQYCGKKDWRLQSEAHSKMGICWSEHYESLGFGLVKMYDNYFSGFWGIRTDGYILHMVLATGFQRQDPNIGCHAPR</sequence>
<dbReference type="Proteomes" id="UP000296049">
    <property type="component" value="Unassembled WGS sequence"/>
</dbReference>
<organism evidence="1 2">
    <name type="scientific">Anas platyrhynchos</name>
    <name type="common">Mallard</name>
    <name type="synonym">Anas boschas</name>
    <dbReference type="NCBI Taxonomy" id="8839"/>
    <lineage>
        <taxon>Eukaryota</taxon>
        <taxon>Metazoa</taxon>
        <taxon>Chordata</taxon>
        <taxon>Craniata</taxon>
        <taxon>Vertebrata</taxon>
        <taxon>Euteleostomi</taxon>
        <taxon>Archelosauria</taxon>
        <taxon>Archosauria</taxon>
        <taxon>Dinosauria</taxon>
        <taxon>Saurischia</taxon>
        <taxon>Theropoda</taxon>
        <taxon>Coelurosauria</taxon>
        <taxon>Aves</taxon>
        <taxon>Neognathae</taxon>
        <taxon>Galloanserae</taxon>
        <taxon>Anseriformes</taxon>
        <taxon>Anatidae</taxon>
        <taxon>Anatinae</taxon>
        <taxon>Anas</taxon>
    </lineage>
</organism>
<dbReference type="EMBL" id="KB743139">
    <property type="protein sequence ID" value="EOB01074.1"/>
    <property type="molecule type" value="Genomic_DNA"/>
</dbReference>
<evidence type="ECO:0000313" key="1">
    <source>
        <dbReference type="EMBL" id="EOB01074.1"/>
    </source>
</evidence>
<gene>
    <name evidence="1" type="ORF">Anapl_00419</name>
</gene>
<accession>R0L624</accession>
<reference evidence="2" key="1">
    <citation type="journal article" date="2013" name="Nat. Genet.">
        <title>The duck genome and transcriptome provide insight into an avian influenza virus reservoir species.</title>
        <authorList>
            <person name="Huang Y."/>
            <person name="Li Y."/>
            <person name="Burt D.W."/>
            <person name="Chen H."/>
            <person name="Zhang Y."/>
            <person name="Qian W."/>
            <person name="Kim H."/>
            <person name="Gan S."/>
            <person name="Zhao Y."/>
            <person name="Li J."/>
            <person name="Yi K."/>
            <person name="Feng H."/>
            <person name="Zhu P."/>
            <person name="Li B."/>
            <person name="Liu Q."/>
            <person name="Fairley S."/>
            <person name="Magor K.E."/>
            <person name="Du Z."/>
            <person name="Hu X."/>
            <person name="Goodman L."/>
            <person name="Tafer H."/>
            <person name="Vignal A."/>
            <person name="Lee T."/>
            <person name="Kim K.W."/>
            <person name="Sheng Z."/>
            <person name="An Y."/>
            <person name="Searle S."/>
            <person name="Herrero J."/>
            <person name="Groenen M.A."/>
            <person name="Crooijmans R.P."/>
            <person name="Faraut T."/>
            <person name="Cai Q."/>
            <person name="Webster R.G."/>
            <person name="Aldridge J.R."/>
            <person name="Warren W.C."/>
            <person name="Bartschat S."/>
            <person name="Kehr S."/>
            <person name="Marz M."/>
            <person name="Stadler P.F."/>
            <person name="Smith J."/>
            <person name="Kraus R.H."/>
            <person name="Zhao Y."/>
            <person name="Ren L."/>
            <person name="Fei J."/>
            <person name="Morisson M."/>
            <person name="Kaiser P."/>
            <person name="Griffin D.K."/>
            <person name="Rao M."/>
            <person name="Pitel F."/>
            <person name="Wang J."/>
            <person name="Li N."/>
        </authorList>
    </citation>
    <scope>NUCLEOTIDE SEQUENCE [LARGE SCALE GENOMIC DNA]</scope>
</reference>
<proteinExistence type="predicted"/>
<keyword evidence="2" id="KW-1185">Reference proteome</keyword>
<evidence type="ECO:0000313" key="2">
    <source>
        <dbReference type="Proteomes" id="UP000296049"/>
    </source>
</evidence>
<name>R0L624_ANAPL</name>
<dbReference type="AlphaFoldDB" id="R0L624"/>